<proteinExistence type="predicted"/>
<evidence type="ECO:0000313" key="3">
    <source>
        <dbReference type="Proteomes" id="UP001162131"/>
    </source>
</evidence>
<reference evidence="2" key="1">
    <citation type="submission" date="2021-09" db="EMBL/GenBank/DDBJ databases">
        <authorList>
            <consortium name="AG Swart"/>
            <person name="Singh M."/>
            <person name="Singh A."/>
            <person name="Seah K."/>
            <person name="Emmerich C."/>
        </authorList>
    </citation>
    <scope>NUCLEOTIDE SEQUENCE</scope>
    <source>
        <strain evidence="2">ATCC30299</strain>
    </source>
</reference>
<organism evidence="2 3">
    <name type="scientific">Blepharisma stoltei</name>
    <dbReference type="NCBI Taxonomy" id="1481888"/>
    <lineage>
        <taxon>Eukaryota</taxon>
        <taxon>Sar</taxon>
        <taxon>Alveolata</taxon>
        <taxon>Ciliophora</taxon>
        <taxon>Postciliodesmatophora</taxon>
        <taxon>Heterotrichea</taxon>
        <taxon>Heterotrichida</taxon>
        <taxon>Blepharismidae</taxon>
        <taxon>Blepharisma</taxon>
    </lineage>
</organism>
<evidence type="ECO:0000313" key="2">
    <source>
        <dbReference type="EMBL" id="CAG9318857.1"/>
    </source>
</evidence>
<feature type="compositionally biased region" description="Basic and acidic residues" evidence="1">
    <location>
        <begin position="143"/>
        <end position="157"/>
    </location>
</feature>
<protein>
    <submittedName>
        <fullName evidence="2">Uncharacterized protein</fullName>
    </submittedName>
</protein>
<comment type="caution">
    <text evidence="2">The sequence shown here is derived from an EMBL/GenBank/DDBJ whole genome shotgun (WGS) entry which is preliminary data.</text>
</comment>
<sequence length="157" mass="18747">MSTKTNLRAVQERGKFSECVRQGVLLQLYGVIWRNWCSWRVSGRIGRWMGRVEEDRRREKDEKILIEMVLNETQELKERWLTQKNWCKLCISAGSYLSHSLVGEWKPRQKPLGQNKKLNESKSNTAEQLLGKQTNRTKKKKLEKVQNWEERVEEKEK</sequence>
<feature type="region of interest" description="Disordered" evidence="1">
    <location>
        <begin position="108"/>
        <end position="157"/>
    </location>
</feature>
<dbReference type="AlphaFoldDB" id="A0AAU9J5Q4"/>
<dbReference type="EMBL" id="CAJZBQ010000021">
    <property type="protein sequence ID" value="CAG9318857.1"/>
    <property type="molecule type" value="Genomic_DNA"/>
</dbReference>
<keyword evidence="3" id="KW-1185">Reference proteome</keyword>
<dbReference type="Proteomes" id="UP001162131">
    <property type="component" value="Unassembled WGS sequence"/>
</dbReference>
<feature type="compositionally biased region" description="Polar residues" evidence="1">
    <location>
        <begin position="121"/>
        <end position="134"/>
    </location>
</feature>
<evidence type="ECO:0000256" key="1">
    <source>
        <dbReference type="SAM" id="MobiDB-lite"/>
    </source>
</evidence>
<gene>
    <name evidence="2" type="ORF">BSTOLATCC_MIC22512</name>
</gene>
<name>A0AAU9J5Q4_9CILI</name>
<accession>A0AAU9J5Q4</accession>